<dbReference type="InterPro" id="IPR004042">
    <property type="entry name" value="Intein_endonuc_central"/>
</dbReference>
<dbReference type="Gene3D" id="3.10.28.10">
    <property type="entry name" value="Homing endonucleases"/>
    <property type="match status" value="2"/>
</dbReference>
<dbReference type="SMART" id="SM00305">
    <property type="entry name" value="HintC"/>
    <property type="match status" value="2"/>
</dbReference>
<dbReference type="Pfam" id="PF05204">
    <property type="entry name" value="Hom_end"/>
    <property type="match status" value="1"/>
</dbReference>
<dbReference type="Gene3D" id="2.170.16.10">
    <property type="entry name" value="Hedgehog/Intein (Hint) domain"/>
    <property type="match status" value="3"/>
</dbReference>
<evidence type="ECO:0000256" key="5">
    <source>
        <dbReference type="ARBA" id="ARBA00023002"/>
    </source>
</evidence>
<organism evidence="8 9">
    <name type="scientific">Leptolyngbya foveolarum</name>
    <dbReference type="NCBI Taxonomy" id="47253"/>
    <lineage>
        <taxon>Bacteria</taxon>
        <taxon>Bacillati</taxon>
        <taxon>Cyanobacteriota</taxon>
        <taxon>Cyanophyceae</taxon>
        <taxon>Leptolyngbyales</taxon>
        <taxon>Leptolyngbyaceae</taxon>
        <taxon>Leptolyngbya group</taxon>
        <taxon>Leptolyngbya</taxon>
    </lineage>
</organism>
<dbReference type="SUPFAM" id="SSF51294">
    <property type="entry name" value="Hedgehog/intein (Hint) domain"/>
    <property type="match status" value="2"/>
</dbReference>
<protein>
    <submittedName>
        <fullName evidence="8">Ribonucleoside-triphosphate reductase, adenosylcobalamin-dependent</fullName>
    </submittedName>
</protein>
<reference evidence="8 9" key="2">
    <citation type="submission" date="2018-06" db="EMBL/GenBank/DDBJ databases">
        <title>Metagenomic assembly of (sub)arctic Cyanobacteria and their associated microbiome from non-axenic cultures.</title>
        <authorList>
            <person name="Baurain D."/>
        </authorList>
    </citation>
    <scope>NUCLEOTIDE SEQUENCE [LARGE SCALE GENOMIC DNA]</scope>
    <source>
        <strain evidence="8">ULC129bin1</strain>
    </source>
</reference>
<dbReference type="InterPro" id="IPR013345">
    <property type="entry name" value="RTP_Rdtase_AdoCbl-dep"/>
</dbReference>
<dbReference type="SUPFAM" id="SSF51998">
    <property type="entry name" value="PFL-like glycyl radical enzymes"/>
    <property type="match status" value="3"/>
</dbReference>
<comment type="cofactor">
    <cofactor evidence="1">
        <name>adenosylcob(III)alamin</name>
        <dbReference type="ChEBI" id="CHEBI:18408"/>
    </cofactor>
</comment>
<comment type="caution">
    <text evidence="8">The sequence shown here is derived from an EMBL/GenBank/DDBJ whole genome shotgun (WGS) entry which is preliminary data.</text>
</comment>
<evidence type="ECO:0000313" key="8">
    <source>
        <dbReference type="EMBL" id="PZO15187.1"/>
    </source>
</evidence>
<keyword evidence="4" id="KW-0651">Protein splicing</keyword>
<dbReference type="PANTHER" id="PTHR43371:SF1">
    <property type="entry name" value="RIBONUCLEOSIDE-DIPHOSPHATE REDUCTASE"/>
    <property type="match status" value="1"/>
</dbReference>
<dbReference type="Pfam" id="PF21995">
    <property type="entry name" value="RNR-II_ins_dom"/>
    <property type="match status" value="1"/>
</dbReference>
<dbReference type="InterPro" id="IPR050862">
    <property type="entry name" value="RdRp_reductase_class-2"/>
</dbReference>
<dbReference type="Pfam" id="PF14528">
    <property type="entry name" value="LAGLIDADG_3"/>
    <property type="match status" value="1"/>
</dbReference>
<dbReference type="InterPro" id="IPR006141">
    <property type="entry name" value="Intein_N"/>
</dbReference>
<evidence type="ECO:0000256" key="6">
    <source>
        <dbReference type="ARBA" id="ARBA00023285"/>
    </source>
</evidence>
<feature type="domain" description="DOD-type homing endonuclease" evidence="7">
    <location>
        <begin position="409"/>
        <end position="556"/>
    </location>
</feature>
<dbReference type="GO" id="GO:0000166">
    <property type="term" value="F:nucleotide binding"/>
    <property type="evidence" value="ECO:0007669"/>
    <property type="project" value="InterPro"/>
</dbReference>
<dbReference type="NCBIfam" id="TIGR02505">
    <property type="entry name" value="RTPR"/>
    <property type="match status" value="1"/>
</dbReference>
<dbReference type="GO" id="GO:0008998">
    <property type="term" value="F:ribonucleoside-triphosphate reductase (thioredoxin) activity"/>
    <property type="evidence" value="ECO:0007669"/>
    <property type="project" value="InterPro"/>
</dbReference>
<evidence type="ECO:0000259" key="7">
    <source>
        <dbReference type="PROSITE" id="PS50819"/>
    </source>
</evidence>
<dbReference type="EMBL" id="QBMC01000096">
    <property type="protein sequence ID" value="PZO15187.1"/>
    <property type="molecule type" value="Genomic_DNA"/>
</dbReference>
<keyword evidence="3" id="KW-0068">Autocatalytic cleavage</keyword>
<dbReference type="InterPro" id="IPR027434">
    <property type="entry name" value="Homing_endonucl"/>
</dbReference>
<dbReference type="InterPro" id="IPR006142">
    <property type="entry name" value="INTEIN"/>
</dbReference>
<proteinExistence type="predicted"/>
<dbReference type="InterPro" id="IPR030934">
    <property type="entry name" value="Intein_C"/>
</dbReference>
<gene>
    <name evidence="8" type="primary">nrdJ</name>
    <name evidence="8" type="ORF">DCF25_13885</name>
</gene>
<dbReference type="InterPro" id="IPR036844">
    <property type="entry name" value="Hint_dom_sf"/>
</dbReference>
<evidence type="ECO:0000256" key="1">
    <source>
        <dbReference type="ARBA" id="ARBA00001922"/>
    </source>
</evidence>
<dbReference type="SUPFAM" id="SSF55608">
    <property type="entry name" value="Homing endonucleases"/>
    <property type="match status" value="2"/>
</dbReference>
<dbReference type="InterPro" id="IPR007869">
    <property type="entry name" value="Homing_endonuc_PI-Sce"/>
</dbReference>
<dbReference type="InterPro" id="IPR004860">
    <property type="entry name" value="LAGLIDADG_dom"/>
</dbReference>
<dbReference type="Gene3D" id="3.30.1620.10">
    <property type="entry name" value="b-12 dependent (class ii) ribonucleotide reductase, Chain A, Domain 2"/>
    <property type="match status" value="1"/>
</dbReference>
<dbReference type="InterPro" id="IPR003587">
    <property type="entry name" value="Hint_dom_N"/>
</dbReference>
<dbReference type="InterPro" id="IPR054158">
    <property type="entry name" value="RNR-II_ins_dom"/>
</dbReference>
<evidence type="ECO:0000256" key="3">
    <source>
        <dbReference type="ARBA" id="ARBA00022813"/>
    </source>
</evidence>
<dbReference type="PROSITE" id="PS50818">
    <property type="entry name" value="INTEIN_C_TER"/>
    <property type="match status" value="2"/>
</dbReference>
<dbReference type="GO" id="GO:0003677">
    <property type="term" value="F:DNA binding"/>
    <property type="evidence" value="ECO:0007669"/>
    <property type="project" value="InterPro"/>
</dbReference>
<dbReference type="GO" id="GO:0031419">
    <property type="term" value="F:cobalamin binding"/>
    <property type="evidence" value="ECO:0007669"/>
    <property type="project" value="UniProtKB-KW"/>
</dbReference>
<dbReference type="GO" id="GO:0016539">
    <property type="term" value="P:intein-mediated protein splicing"/>
    <property type="evidence" value="ECO:0007669"/>
    <property type="project" value="InterPro"/>
</dbReference>
<dbReference type="SMART" id="SM00306">
    <property type="entry name" value="HintN"/>
    <property type="match status" value="2"/>
</dbReference>
<keyword evidence="5" id="KW-0560">Oxidoreductase</keyword>
<keyword evidence="2" id="KW-0846">Cobalamin</keyword>
<dbReference type="Pfam" id="PF14890">
    <property type="entry name" value="Intein_splicing"/>
    <property type="match status" value="1"/>
</dbReference>
<dbReference type="PROSITE" id="PS50819">
    <property type="entry name" value="INTEIN_ENDONUCLEASE"/>
    <property type="match status" value="2"/>
</dbReference>
<dbReference type="GO" id="GO:0004519">
    <property type="term" value="F:endonuclease activity"/>
    <property type="evidence" value="ECO:0007669"/>
    <property type="project" value="InterPro"/>
</dbReference>
<feature type="domain" description="DOD-type homing endonuclease" evidence="7">
    <location>
        <begin position="895"/>
        <end position="1037"/>
    </location>
</feature>
<dbReference type="NCBIfam" id="TIGR01443">
    <property type="entry name" value="intein_Cterm"/>
    <property type="match status" value="1"/>
</dbReference>
<dbReference type="CDD" id="cd00081">
    <property type="entry name" value="Hint"/>
    <property type="match status" value="2"/>
</dbReference>
<dbReference type="Proteomes" id="UP000249354">
    <property type="component" value="Unassembled WGS sequence"/>
</dbReference>
<reference evidence="9" key="1">
    <citation type="submission" date="2018-04" db="EMBL/GenBank/DDBJ databases">
        <authorList>
            <person name="Cornet L."/>
        </authorList>
    </citation>
    <scope>NUCLEOTIDE SEQUENCE [LARGE SCALE GENOMIC DNA]</scope>
</reference>
<keyword evidence="6" id="KW-0170">Cobalt</keyword>
<name>A0A2W4U7G4_9CYAN</name>
<evidence type="ECO:0000256" key="2">
    <source>
        <dbReference type="ARBA" id="ARBA00022628"/>
    </source>
</evidence>
<accession>A0A2W4U7G4</accession>
<dbReference type="GO" id="GO:0004748">
    <property type="term" value="F:ribonucleoside-diphosphate reductase activity, thioredoxin disulfide as acceptor"/>
    <property type="evidence" value="ECO:0007669"/>
    <property type="project" value="InterPro"/>
</dbReference>
<dbReference type="Gene3D" id="3.20.70.20">
    <property type="match status" value="2"/>
</dbReference>
<evidence type="ECO:0000313" key="9">
    <source>
        <dbReference type="Proteomes" id="UP000249354"/>
    </source>
</evidence>
<evidence type="ECO:0000256" key="4">
    <source>
        <dbReference type="ARBA" id="ARBA00023000"/>
    </source>
</evidence>
<dbReference type="PANTHER" id="PTHR43371">
    <property type="entry name" value="VITAMIN B12-DEPENDENT RIBONUCLEOTIDE REDUCTASE"/>
    <property type="match status" value="1"/>
</dbReference>
<dbReference type="PROSITE" id="PS50817">
    <property type="entry name" value="INTEIN_N_TER"/>
    <property type="match status" value="1"/>
</dbReference>
<dbReference type="PRINTS" id="PR00379">
    <property type="entry name" value="INTEIN"/>
</dbReference>
<dbReference type="InterPro" id="IPR003586">
    <property type="entry name" value="Hint_dom_C"/>
</dbReference>
<sequence>MVQELERTRSKSPFPLTAPAAYPVFYRTYSRRFDGGRREAWSEVCDRTLTGLIELGKLTEEEHALISKMQRNLKAMPSGRWLWVGGTEWSKNPKNFSGAYNCTSTNVVDWRAFGLMMDLAMMGCGTGAVLEPKYINQLPKIRNKITVTMRGGVGQTPADQRREEAEIKVDEANNRVEIIAGDSRQGWVKTYQTLLELSTDERFDGEVEAIVDLSDVRPAGEQLKGFGGMANPVKLPELYERCTKILNNALGRQLNSIECCLLIDEAAACVVAGNIRRCLPADALVHTKKGLVPIKDVQVGDSVQTPVGYRKVVDKFDQGHQDVYEIETNGTYPRATLNHRIAVFKDANGRVEWKQLSELSAGDRLMHSHQILSGTQTQLPADTTVKRPEKSQNAKPIQIPALTPDIAWLIGFTHGDGYVALGRNKHDKPYGRVEWAMNERDNDPQLLERLREKIDTALLAFGLGATHGSVKGENTAKSVCSSIRLAEYFHTYIKQPNISLEVPSFILQGSIDVRAAYLAGLMDSDGAVNNRPPHLVTSVYRNFVRQVSAVFSSLGIAGRLSTTVPDNDRWQVKYNLTIPALKQRYNSLIAPHSAKGTLKVGLKMYGYTLSGAMMLEAYSYSEMRGMGFQGSRSVDSNYERYIAEADLDLDVPVTVKGLGSYDHVQTYDIEVEDAHCFYCDGYLTHNSAGMRQFDSNDSVATGAKENLWQQDEAGNWRIDPTRDALRMANHTRVFHEKPSKEEVLEAVRKQFQSGEGAIQWAGEAEKRSQGKGRYGLNPCVTDDTWVHTGDGPRQVKALIGQQHSTYVNGELFSTTADGFFLSGEKSVVKLETKEGFGLRLTANHRVLKVTAQTQKKQYTEWTEAGELQSGDRILLHDHRDLQSWDGSGSHDEGWLLGSLIGDGSLATTQWNDIGLLRYWESSSDKMSQYAVQLLETAVGYKQRTPEVHYHKQLKHRVINSTGLAKLAAEFGIKQGNKNITHAVEQASYEFYCGFLKGLFDADGSVQGTQMKGISVRLAQSNLSNLKAVQRMLARLGIVSTLYQERRPAGYRMLPDAQRQPAEYFCQAQHELVISKDNLSCFQEIVGFQEPQKAAKLSELLSGYKRNLNRERFAVTVQAVEYDGIEKVYDCTVPGPACFDANGIVAHNCGEIIGQDFHCNLAEIHLNQISARDTQAQDDAFRAGALAVAALLNHEFMESRYQKSREEDPIVGVSFTGFFDFCVKAFGVEWLEWFTEGRPDTMKGVEFKAQEQAYLSRWKQVVHETVGEYCDRHNIPKPNRCTTVQPAGTKSLLTGASSGWHPPKAQRFIRRITFRKDDPVALACIDYGYSVIPSQSDKDENGNLLNDPFDSRCTEWLVELPVEVDWANMPGADEVPIENFSALAQFDFYMQVQKYYTAHNTSATIELREHEIEGLGDRIYQAIENDEGYISAALLARFDDVQTFPRLPFEPITKARYEEMLEEVKARRVTEDFHSALEKHDAGELIEAGPAGCDSDKCLMPEKAPG</sequence>
<dbReference type="GO" id="GO:0006260">
    <property type="term" value="P:DNA replication"/>
    <property type="evidence" value="ECO:0007669"/>
    <property type="project" value="InterPro"/>
</dbReference>